<dbReference type="GO" id="GO:0016787">
    <property type="term" value="F:hydrolase activity"/>
    <property type="evidence" value="ECO:0007669"/>
    <property type="project" value="UniProtKB-KW"/>
</dbReference>
<reference evidence="3 4" key="1">
    <citation type="submission" date="2019-07" db="EMBL/GenBank/DDBJ databases">
        <title>Whole genome shotgun sequence of Pseudonocardia sulfidoxydans NBRC 16205.</title>
        <authorList>
            <person name="Hosoyama A."/>
            <person name="Uohara A."/>
            <person name="Ohji S."/>
            <person name="Ichikawa N."/>
        </authorList>
    </citation>
    <scope>NUCLEOTIDE SEQUENCE [LARGE SCALE GENOMIC DNA]</scope>
    <source>
        <strain evidence="3 4">NBRC 16205</strain>
    </source>
</reference>
<sequence>MPNTDGEREMVGSVEVTHHFEEAPGAVAPIRWHYVTAGDPHAPTVLFLHGNPESWRAWEPQFEAFADTYRIIAPDLKGYGQSDKSPGDWRWEATADELLALLDQMGLGRFAIVSHDRGSVLADHLGGTNPHRVACYVRMQQVCHIWRPEWSWQAGYFADPLFGPSLFGDPDYYFRFRLDAMLKNEVPVERLETLKYEMSYPGIADAVIRYYQASTFEKERVDRIRLFPNMRFPVLLLQGDRDDGQPPYYFDHPTLPATACFPDAELQWVEGAGHYTNLEKPEAVTEHVAKFLTAHLPANDRA</sequence>
<dbReference type="Gene3D" id="3.40.50.1820">
    <property type="entry name" value="alpha/beta hydrolase"/>
    <property type="match status" value="1"/>
</dbReference>
<dbReference type="SUPFAM" id="SSF53474">
    <property type="entry name" value="alpha/beta-Hydrolases"/>
    <property type="match status" value="1"/>
</dbReference>
<dbReference type="Pfam" id="PF00561">
    <property type="entry name" value="Abhydrolase_1"/>
    <property type="match status" value="1"/>
</dbReference>
<dbReference type="InterPro" id="IPR000639">
    <property type="entry name" value="Epox_hydrolase-like"/>
</dbReference>
<gene>
    <name evidence="3" type="ORF">PSU4_26730</name>
</gene>
<feature type="domain" description="AB hydrolase-1" evidence="2">
    <location>
        <begin position="43"/>
        <end position="281"/>
    </location>
</feature>
<accession>A0A511DG05</accession>
<evidence type="ECO:0000313" key="4">
    <source>
        <dbReference type="Proteomes" id="UP000321685"/>
    </source>
</evidence>
<keyword evidence="1 3" id="KW-0378">Hydrolase</keyword>
<dbReference type="AlphaFoldDB" id="A0A511DG05"/>
<dbReference type="Proteomes" id="UP000321685">
    <property type="component" value="Unassembled WGS sequence"/>
</dbReference>
<dbReference type="PANTHER" id="PTHR43329">
    <property type="entry name" value="EPOXIDE HYDROLASE"/>
    <property type="match status" value="1"/>
</dbReference>
<dbReference type="InterPro" id="IPR029058">
    <property type="entry name" value="AB_hydrolase_fold"/>
</dbReference>
<evidence type="ECO:0000313" key="3">
    <source>
        <dbReference type="EMBL" id="GEL23719.1"/>
    </source>
</evidence>
<keyword evidence="4" id="KW-1185">Reference proteome</keyword>
<dbReference type="PRINTS" id="PR00412">
    <property type="entry name" value="EPOXHYDRLASE"/>
</dbReference>
<comment type="caution">
    <text evidence="3">The sequence shown here is derived from an EMBL/GenBank/DDBJ whole genome shotgun (WGS) entry which is preliminary data.</text>
</comment>
<dbReference type="EMBL" id="BJVJ01000023">
    <property type="protein sequence ID" value="GEL23719.1"/>
    <property type="molecule type" value="Genomic_DNA"/>
</dbReference>
<dbReference type="InterPro" id="IPR000073">
    <property type="entry name" value="AB_hydrolase_1"/>
</dbReference>
<proteinExistence type="predicted"/>
<evidence type="ECO:0000256" key="1">
    <source>
        <dbReference type="ARBA" id="ARBA00022801"/>
    </source>
</evidence>
<name>A0A511DG05_9PSEU</name>
<evidence type="ECO:0000259" key="2">
    <source>
        <dbReference type="Pfam" id="PF00561"/>
    </source>
</evidence>
<protein>
    <submittedName>
        <fullName evidence="3">Alpha/beta hydrolase</fullName>
    </submittedName>
</protein>
<organism evidence="3 4">
    <name type="scientific">Pseudonocardia sulfidoxydans NBRC 16205</name>
    <dbReference type="NCBI Taxonomy" id="1223511"/>
    <lineage>
        <taxon>Bacteria</taxon>
        <taxon>Bacillati</taxon>
        <taxon>Actinomycetota</taxon>
        <taxon>Actinomycetes</taxon>
        <taxon>Pseudonocardiales</taxon>
        <taxon>Pseudonocardiaceae</taxon>
        <taxon>Pseudonocardia</taxon>
    </lineage>
</organism>